<dbReference type="CDD" id="cd12215">
    <property type="entry name" value="ChiC_BD"/>
    <property type="match status" value="1"/>
</dbReference>
<keyword evidence="4" id="KW-1185">Reference proteome</keyword>
<dbReference type="FunFam" id="2.10.10.20:FF:000001">
    <property type="entry name" value="Secreted chitinase"/>
    <property type="match status" value="1"/>
</dbReference>
<dbReference type="SMART" id="SM00495">
    <property type="entry name" value="ChtBD3"/>
    <property type="match status" value="1"/>
</dbReference>
<name>A0A939JKR2_9ACTN</name>
<accession>A0A939JKR2</accession>
<dbReference type="InterPro" id="IPR036573">
    <property type="entry name" value="CBM_sf_5/12"/>
</dbReference>
<evidence type="ECO:0000313" key="4">
    <source>
        <dbReference type="Proteomes" id="UP000664167"/>
    </source>
</evidence>
<gene>
    <name evidence="3" type="ORF">J0695_24610</name>
</gene>
<dbReference type="AlphaFoldDB" id="A0A939JKR2"/>
<reference evidence="3" key="1">
    <citation type="submission" date="2021-03" db="EMBL/GenBank/DDBJ databases">
        <title>Streptomyces poriferae sp. nov., a novel marine sponge-derived Actinobacteria species with anti-MRSA activity.</title>
        <authorList>
            <person name="Sandoval-Powers M."/>
            <person name="Kralova S."/>
            <person name="Nguyen G.-S."/>
            <person name="Fawwal D."/>
            <person name="Degnes K."/>
            <person name="Klinkenberg G."/>
            <person name="Sletta H."/>
            <person name="Wentzel A."/>
            <person name="Liles M.R."/>
        </authorList>
    </citation>
    <scope>NUCLEOTIDE SEQUENCE</scope>
    <source>
        <strain evidence="3">DSM 41794</strain>
    </source>
</reference>
<keyword evidence="1" id="KW-0378">Hydrolase</keyword>
<dbReference type="Pfam" id="PF02839">
    <property type="entry name" value="CBM_5_12"/>
    <property type="match status" value="1"/>
</dbReference>
<comment type="caution">
    <text evidence="3">The sequence shown here is derived from an EMBL/GenBank/DDBJ whole genome shotgun (WGS) entry which is preliminary data.</text>
</comment>
<dbReference type="GO" id="GO:0005975">
    <property type="term" value="P:carbohydrate metabolic process"/>
    <property type="evidence" value="ECO:0007669"/>
    <property type="project" value="InterPro"/>
</dbReference>
<evidence type="ECO:0000259" key="2">
    <source>
        <dbReference type="SMART" id="SM00495"/>
    </source>
</evidence>
<sequence>TPTATASPSPTATVTPPAGCTAAAWNSTVAYTGGAQVSYGGHTWKAQWWTQGEIPGTTGQWGVWTDLGAC</sequence>
<dbReference type="InterPro" id="IPR003610">
    <property type="entry name" value="CBM5/12"/>
</dbReference>
<feature type="domain" description="Chitin-binding type-3" evidence="2">
    <location>
        <begin position="22"/>
        <end position="67"/>
    </location>
</feature>
<dbReference type="EMBL" id="JAFLRJ010000247">
    <property type="protein sequence ID" value="MBO0514954.1"/>
    <property type="molecule type" value="Genomic_DNA"/>
</dbReference>
<dbReference type="Gene3D" id="2.10.10.20">
    <property type="entry name" value="Carbohydrate-binding module superfamily 5/12"/>
    <property type="match status" value="1"/>
</dbReference>
<evidence type="ECO:0000313" key="3">
    <source>
        <dbReference type="EMBL" id="MBO0514954.1"/>
    </source>
</evidence>
<proteinExistence type="predicted"/>
<dbReference type="RefSeq" id="WP_242553132.1">
    <property type="nucleotide sequence ID" value="NZ_JAFLRJ010000247.1"/>
</dbReference>
<feature type="non-terminal residue" evidence="3">
    <location>
        <position position="1"/>
    </location>
</feature>
<organism evidence="3 4">
    <name type="scientific">Streptomyces beijiangensis</name>
    <dbReference type="NCBI Taxonomy" id="163361"/>
    <lineage>
        <taxon>Bacteria</taxon>
        <taxon>Bacillati</taxon>
        <taxon>Actinomycetota</taxon>
        <taxon>Actinomycetes</taxon>
        <taxon>Kitasatosporales</taxon>
        <taxon>Streptomycetaceae</taxon>
        <taxon>Streptomyces</taxon>
    </lineage>
</organism>
<protein>
    <recommendedName>
        <fullName evidence="2">Chitin-binding type-3 domain-containing protein</fullName>
    </recommendedName>
</protein>
<dbReference type="GO" id="GO:0005576">
    <property type="term" value="C:extracellular region"/>
    <property type="evidence" value="ECO:0007669"/>
    <property type="project" value="InterPro"/>
</dbReference>
<dbReference type="GO" id="GO:0030246">
    <property type="term" value="F:carbohydrate binding"/>
    <property type="evidence" value="ECO:0007669"/>
    <property type="project" value="InterPro"/>
</dbReference>
<dbReference type="Proteomes" id="UP000664167">
    <property type="component" value="Unassembled WGS sequence"/>
</dbReference>
<dbReference type="GO" id="GO:0004553">
    <property type="term" value="F:hydrolase activity, hydrolyzing O-glycosyl compounds"/>
    <property type="evidence" value="ECO:0007669"/>
    <property type="project" value="InterPro"/>
</dbReference>
<evidence type="ECO:0000256" key="1">
    <source>
        <dbReference type="ARBA" id="ARBA00022801"/>
    </source>
</evidence>
<dbReference type="SUPFAM" id="SSF51055">
    <property type="entry name" value="Carbohydrate binding domain"/>
    <property type="match status" value="1"/>
</dbReference>